<dbReference type="SUPFAM" id="SSF56925">
    <property type="entry name" value="OMPA-like"/>
    <property type="match status" value="1"/>
</dbReference>
<name>A0A2W5TA27_9BACT</name>
<dbReference type="SUPFAM" id="SSF52129">
    <property type="entry name" value="Caspase-like"/>
    <property type="match status" value="1"/>
</dbReference>
<dbReference type="AlphaFoldDB" id="A0A2W5TA27"/>
<feature type="signal peptide" evidence="1">
    <location>
        <begin position="1"/>
        <end position="19"/>
    </location>
</feature>
<feature type="chain" id="PRO_5015877294" evidence="1">
    <location>
        <begin position="20"/>
        <end position="530"/>
    </location>
</feature>
<gene>
    <name evidence="3" type="ORF">DI536_19010</name>
</gene>
<comment type="caution">
    <text evidence="3">The sequence shown here is derived from an EMBL/GenBank/DDBJ whole genome shotgun (WGS) entry which is preliminary data.</text>
</comment>
<keyword evidence="1" id="KW-0732">Signal</keyword>
<reference evidence="3 4" key="1">
    <citation type="submission" date="2017-08" db="EMBL/GenBank/DDBJ databases">
        <title>Infants hospitalized years apart are colonized by the same room-sourced microbial strains.</title>
        <authorList>
            <person name="Brooks B."/>
            <person name="Olm M.R."/>
            <person name="Firek B.A."/>
            <person name="Baker R."/>
            <person name="Thomas B.C."/>
            <person name="Morowitz M.J."/>
            <person name="Banfield J.F."/>
        </authorList>
    </citation>
    <scope>NUCLEOTIDE SEQUENCE [LARGE SCALE GENOMIC DNA]</scope>
    <source>
        <strain evidence="3">S2_003_000_R2_14</strain>
    </source>
</reference>
<dbReference type="InterPro" id="IPR011250">
    <property type="entry name" value="OMP/PagP_B-barrel"/>
</dbReference>
<evidence type="ECO:0000313" key="3">
    <source>
        <dbReference type="EMBL" id="PZR10767.1"/>
    </source>
</evidence>
<accession>A0A2W5TA27</accession>
<evidence type="ECO:0000313" key="4">
    <source>
        <dbReference type="Proteomes" id="UP000249061"/>
    </source>
</evidence>
<dbReference type="InterPro" id="IPR029030">
    <property type="entry name" value="Caspase-like_dom_sf"/>
</dbReference>
<proteinExistence type="predicted"/>
<dbReference type="Pfam" id="PF00656">
    <property type="entry name" value="Peptidase_C14"/>
    <property type="match status" value="1"/>
</dbReference>
<dbReference type="Proteomes" id="UP000249061">
    <property type="component" value="Unassembled WGS sequence"/>
</dbReference>
<sequence length="530" mass="57707">MNALLPIIATLLLSTTALAQDHRYGLFIGNDEGGPETKTLLYAQDDARRMHDTFTRLARVKPEDAMLLLDSNAKTVDGALSELERRIADAKSRGERTTLFLYYSGHAKDGALRLGASQLPFEELKQRLTAGPADVRVAIFDACRSGTVTRSKGVRRAPSFEVETDATRQAKGLVLLTSSAADEDSQESDVIGASYFSYHLATALLGSADSSGDGRVTLNEAYGWAYERTVASTADSAAGPQHPTFSFDLAGNGDLVLTDVMERREGLHLPQAAPQGPYFVIDSRGVIVAETVKLADPRLIALPPGTYKVKRRLPDRLRVGEFTITAGQIYTLDESTLENAKFTDDPVKGTGISKTYSRHWSLSAFGQYQAVFDRPTSNGGYFPSAPAVGGEVTVHNIIGRGFGLGIDAGYGWTSNTVNVELVGLLPYDYSLVTIGASAIYEWFQEGRWIPFVGLHLAFNIMSRSFEDTSLAAQNYSIFTPGIVAGLKVRIAGNFSVIGRARVHYLHYNVDETRSLGNADFGLLLDYEFRD</sequence>
<organism evidence="3 4">
    <name type="scientific">Archangium gephyra</name>
    <dbReference type="NCBI Taxonomy" id="48"/>
    <lineage>
        <taxon>Bacteria</taxon>
        <taxon>Pseudomonadati</taxon>
        <taxon>Myxococcota</taxon>
        <taxon>Myxococcia</taxon>
        <taxon>Myxococcales</taxon>
        <taxon>Cystobacterineae</taxon>
        <taxon>Archangiaceae</taxon>
        <taxon>Archangium</taxon>
    </lineage>
</organism>
<dbReference type="Gene3D" id="2.40.160.20">
    <property type="match status" value="1"/>
</dbReference>
<evidence type="ECO:0000259" key="2">
    <source>
        <dbReference type="Pfam" id="PF00656"/>
    </source>
</evidence>
<feature type="domain" description="Peptidase C14 caspase" evidence="2">
    <location>
        <begin position="23"/>
        <end position="209"/>
    </location>
</feature>
<evidence type="ECO:0000256" key="1">
    <source>
        <dbReference type="SAM" id="SignalP"/>
    </source>
</evidence>
<dbReference type="GO" id="GO:0004197">
    <property type="term" value="F:cysteine-type endopeptidase activity"/>
    <property type="evidence" value="ECO:0007669"/>
    <property type="project" value="InterPro"/>
</dbReference>
<dbReference type="GO" id="GO:0006508">
    <property type="term" value="P:proteolysis"/>
    <property type="evidence" value="ECO:0007669"/>
    <property type="project" value="InterPro"/>
</dbReference>
<dbReference type="Gene3D" id="3.40.50.1460">
    <property type="match status" value="1"/>
</dbReference>
<protein>
    <submittedName>
        <fullName evidence="3">Peptidase C14</fullName>
    </submittedName>
</protein>
<dbReference type="EMBL" id="QFQP01000016">
    <property type="protein sequence ID" value="PZR10767.1"/>
    <property type="molecule type" value="Genomic_DNA"/>
</dbReference>
<dbReference type="InterPro" id="IPR011600">
    <property type="entry name" value="Pept_C14_caspase"/>
</dbReference>